<keyword evidence="4 12" id="KW-0863">Zinc-finger</keyword>
<evidence type="ECO:0000256" key="5">
    <source>
        <dbReference type="ARBA" id="ARBA00022833"/>
    </source>
</evidence>
<keyword evidence="15" id="KW-1185">Reference proteome</keyword>
<comment type="similarity">
    <text evidence="2">Belongs to the type IV zinc-finger family. Class A subfamily.</text>
</comment>
<dbReference type="Proteomes" id="UP000657918">
    <property type="component" value="Unassembled WGS sequence"/>
</dbReference>
<dbReference type="CDD" id="cd00202">
    <property type="entry name" value="ZnF_GATA"/>
    <property type="match status" value="1"/>
</dbReference>
<dbReference type="InterPro" id="IPR000679">
    <property type="entry name" value="Znf_GATA"/>
</dbReference>
<evidence type="ECO:0000256" key="1">
    <source>
        <dbReference type="ARBA" id="ARBA00004123"/>
    </source>
</evidence>
<name>A0A835K5P5_9ROSI</name>
<dbReference type="GO" id="GO:0006355">
    <property type="term" value="P:regulation of DNA-templated transcription"/>
    <property type="evidence" value="ECO:0007669"/>
    <property type="project" value="InterPro"/>
</dbReference>
<evidence type="ECO:0000256" key="7">
    <source>
        <dbReference type="ARBA" id="ARBA00023125"/>
    </source>
</evidence>
<sequence length="265" mass="29774">MYSWVTTIETCTLTDVSEQMSHVHVSKLINACASPNSFPSASSIYTHSDSENPNPSLSVSLGALFTAFIAMEVDDEENIYNISDLFPLDDLDWIGSTELCVPQDPIEFVPSFPDFPDGLISTDELRLPEDFDFLRKSEGEKQTAPSKDCRLGITNKKPRSKRISQQRAWSVKDAMLSALENHPDMISVPGNEHFLLRKCVHCQVDKTPQWRAGPSGPRTLCNACGMRYKTGKLLPEYRPAASPTFDKIRHSNFHKQILKKRANLI</sequence>
<organism evidence="14 15">
    <name type="scientific">Salix dunnii</name>
    <dbReference type="NCBI Taxonomy" id="1413687"/>
    <lineage>
        <taxon>Eukaryota</taxon>
        <taxon>Viridiplantae</taxon>
        <taxon>Streptophyta</taxon>
        <taxon>Embryophyta</taxon>
        <taxon>Tracheophyta</taxon>
        <taxon>Spermatophyta</taxon>
        <taxon>Magnoliopsida</taxon>
        <taxon>eudicotyledons</taxon>
        <taxon>Gunneridae</taxon>
        <taxon>Pentapetalae</taxon>
        <taxon>rosids</taxon>
        <taxon>fabids</taxon>
        <taxon>Malpighiales</taxon>
        <taxon>Salicaceae</taxon>
        <taxon>Saliceae</taxon>
        <taxon>Salix</taxon>
    </lineage>
</organism>
<evidence type="ECO:0000256" key="11">
    <source>
        <dbReference type="ARBA" id="ARBA00055020"/>
    </source>
</evidence>
<evidence type="ECO:0000256" key="10">
    <source>
        <dbReference type="ARBA" id="ARBA00023242"/>
    </source>
</evidence>
<evidence type="ECO:0000256" key="9">
    <source>
        <dbReference type="ARBA" id="ARBA00023163"/>
    </source>
</evidence>
<keyword evidence="6" id="KW-0805">Transcription regulation</keyword>
<dbReference type="FunFam" id="3.30.50.10:FF:000025">
    <property type="entry name" value="GATA transcription factor"/>
    <property type="match status" value="1"/>
</dbReference>
<protein>
    <recommendedName>
        <fullName evidence="13">GATA-type domain-containing protein</fullName>
    </recommendedName>
</protein>
<dbReference type="GO" id="GO:0030154">
    <property type="term" value="P:cell differentiation"/>
    <property type="evidence" value="ECO:0007669"/>
    <property type="project" value="TreeGrafter"/>
</dbReference>
<dbReference type="Pfam" id="PF00320">
    <property type="entry name" value="GATA"/>
    <property type="match status" value="1"/>
</dbReference>
<dbReference type="GO" id="GO:0008270">
    <property type="term" value="F:zinc ion binding"/>
    <property type="evidence" value="ECO:0007669"/>
    <property type="project" value="UniProtKB-KW"/>
</dbReference>
<evidence type="ECO:0000256" key="3">
    <source>
        <dbReference type="ARBA" id="ARBA00022723"/>
    </source>
</evidence>
<keyword evidence="5" id="KW-0862">Zinc</keyword>
<dbReference type="PANTHER" id="PTHR45658:SF18">
    <property type="entry name" value="PROTEIN GAT2"/>
    <property type="match status" value="1"/>
</dbReference>
<gene>
    <name evidence="14" type="ORF">SADUNF_Sadunf07G0089000</name>
</gene>
<evidence type="ECO:0000256" key="4">
    <source>
        <dbReference type="ARBA" id="ARBA00022771"/>
    </source>
</evidence>
<feature type="domain" description="GATA-type" evidence="13">
    <location>
        <begin position="197"/>
        <end position="229"/>
    </location>
</feature>
<dbReference type="GO" id="GO:0043565">
    <property type="term" value="F:sequence-specific DNA binding"/>
    <property type="evidence" value="ECO:0007669"/>
    <property type="project" value="InterPro"/>
</dbReference>
<keyword evidence="9" id="KW-0804">Transcription</keyword>
<evidence type="ECO:0000256" key="12">
    <source>
        <dbReference type="PROSITE-ProRule" id="PRU00094"/>
    </source>
</evidence>
<dbReference type="InterPro" id="IPR051140">
    <property type="entry name" value="GATA_TF"/>
</dbReference>
<evidence type="ECO:0000313" key="15">
    <source>
        <dbReference type="Proteomes" id="UP000657918"/>
    </source>
</evidence>
<dbReference type="PROSITE" id="PS50114">
    <property type="entry name" value="GATA_ZN_FINGER_2"/>
    <property type="match status" value="1"/>
</dbReference>
<evidence type="ECO:0000256" key="2">
    <source>
        <dbReference type="ARBA" id="ARBA00005694"/>
    </source>
</evidence>
<dbReference type="Gene3D" id="3.30.50.10">
    <property type="entry name" value="Erythroid Transcription Factor GATA-1, subunit A"/>
    <property type="match status" value="1"/>
</dbReference>
<keyword evidence="3" id="KW-0479">Metal-binding</keyword>
<keyword evidence="10" id="KW-0539">Nucleus</keyword>
<comment type="function">
    <text evidence="11">Transcriptional activator that specifically binds 5'-GATA-3' or 5'-GAT-3' motifs within gene promoters. May be involved in the regulation of some light-responsive genes.</text>
</comment>
<dbReference type="OrthoDB" id="2162994at2759"/>
<dbReference type="InterPro" id="IPR013088">
    <property type="entry name" value="Znf_NHR/GATA"/>
</dbReference>
<accession>A0A835K5P5</accession>
<proteinExistence type="inferred from homology"/>
<dbReference type="SMART" id="SM00401">
    <property type="entry name" value="ZnF_GATA"/>
    <property type="match status" value="1"/>
</dbReference>
<dbReference type="PROSITE" id="PS00344">
    <property type="entry name" value="GATA_ZN_FINGER_1"/>
    <property type="match status" value="1"/>
</dbReference>
<evidence type="ECO:0000256" key="8">
    <source>
        <dbReference type="ARBA" id="ARBA00023159"/>
    </source>
</evidence>
<dbReference type="EMBL" id="JADGMS010000007">
    <property type="protein sequence ID" value="KAF9678944.1"/>
    <property type="molecule type" value="Genomic_DNA"/>
</dbReference>
<comment type="subcellular location">
    <subcellularLocation>
        <location evidence="1">Nucleus</location>
    </subcellularLocation>
</comment>
<dbReference type="SUPFAM" id="SSF57716">
    <property type="entry name" value="Glucocorticoid receptor-like (DNA-binding domain)"/>
    <property type="match status" value="1"/>
</dbReference>
<evidence type="ECO:0000256" key="6">
    <source>
        <dbReference type="ARBA" id="ARBA00023015"/>
    </source>
</evidence>
<keyword evidence="7" id="KW-0238">DNA-binding</keyword>
<evidence type="ECO:0000313" key="14">
    <source>
        <dbReference type="EMBL" id="KAF9678944.1"/>
    </source>
</evidence>
<keyword evidence="8" id="KW-0010">Activator</keyword>
<dbReference type="PANTHER" id="PTHR45658">
    <property type="entry name" value="GATA TRANSCRIPTION FACTOR"/>
    <property type="match status" value="1"/>
</dbReference>
<dbReference type="AlphaFoldDB" id="A0A835K5P5"/>
<dbReference type="GO" id="GO:0005634">
    <property type="term" value="C:nucleus"/>
    <property type="evidence" value="ECO:0007669"/>
    <property type="project" value="UniProtKB-SubCell"/>
</dbReference>
<comment type="caution">
    <text evidence="14">The sequence shown here is derived from an EMBL/GenBank/DDBJ whole genome shotgun (WGS) entry which is preliminary data.</text>
</comment>
<reference evidence="14 15" key="1">
    <citation type="submission" date="2020-10" db="EMBL/GenBank/DDBJ databases">
        <title>Plant Genome Project.</title>
        <authorList>
            <person name="Zhang R.-G."/>
        </authorList>
    </citation>
    <scope>NUCLEOTIDE SEQUENCE [LARGE SCALE GENOMIC DNA]</scope>
    <source>
        <strain evidence="14">FAFU-HL-1</strain>
        <tissue evidence="14">Leaf</tissue>
    </source>
</reference>
<evidence type="ECO:0000259" key="13">
    <source>
        <dbReference type="PROSITE" id="PS50114"/>
    </source>
</evidence>